<keyword evidence="5 11" id="KW-0472">Membrane</keyword>
<protein>
    <recommendedName>
        <fullName evidence="11">Palmitoyltransferase</fullName>
        <ecNumber evidence="11">2.3.1.225</ecNumber>
    </recommendedName>
</protein>
<dbReference type="InterPro" id="IPR039859">
    <property type="entry name" value="PFA4/ZDH16/20/ERF2-like"/>
</dbReference>
<dbReference type="GO" id="GO:0005783">
    <property type="term" value="C:endoplasmic reticulum"/>
    <property type="evidence" value="ECO:0007669"/>
    <property type="project" value="TreeGrafter"/>
</dbReference>
<accession>A0A9P8W1T9</accession>
<evidence type="ECO:0000313" key="15">
    <source>
        <dbReference type="Proteomes" id="UP000777438"/>
    </source>
</evidence>
<dbReference type="GO" id="GO:0006612">
    <property type="term" value="P:protein targeting to membrane"/>
    <property type="evidence" value="ECO:0007669"/>
    <property type="project" value="TreeGrafter"/>
</dbReference>
<evidence type="ECO:0000256" key="8">
    <source>
        <dbReference type="ARBA" id="ARBA00023315"/>
    </source>
</evidence>
<reference evidence="14 15" key="1">
    <citation type="journal article" date="2021" name="Nat. Commun.">
        <title>Genetic determinants of endophytism in the Arabidopsis root mycobiome.</title>
        <authorList>
            <person name="Mesny F."/>
            <person name="Miyauchi S."/>
            <person name="Thiergart T."/>
            <person name="Pickel B."/>
            <person name="Atanasova L."/>
            <person name="Karlsson M."/>
            <person name="Huettel B."/>
            <person name="Barry K.W."/>
            <person name="Haridas S."/>
            <person name="Chen C."/>
            <person name="Bauer D."/>
            <person name="Andreopoulos W."/>
            <person name="Pangilinan J."/>
            <person name="LaButti K."/>
            <person name="Riley R."/>
            <person name="Lipzen A."/>
            <person name="Clum A."/>
            <person name="Drula E."/>
            <person name="Henrissat B."/>
            <person name="Kohler A."/>
            <person name="Grigoriev I.V."/>
            <person name="Martin F.M."/>
            <person name="Hacquard S."/>
        </authorList>
    </citation>
    <scope>NUCLEOTIDE SEQUENCE [LARGE SCALE GENOMIC DNA]</scope>
    <source>
        <strain evidence="14 15">MPI-CAGE-CH-0241</strain>
    </source>
</reference>
<evidence type="ECO:0000256" key="10">
    <source>
        <dbReference type="ARBA" id="ARBA00048048"/>
    </source>
</evidence>
<evidence type="ECO:0000256" key="6">
    <source>
        <dbReference type="ARBA" id="ARBA00023139"/>
    </source>
</evidence>
<comment type="catalytic activity">
    <reaction evidence="10 11">
        <text>L-cysteinyl-[protein] + hexadecanoyl-CoA = S-hexadecanoyl-L-cysteinyl-[protein] + CoA</text>
        <dbReference type="Rhea" id="RHEA:36683"/>
        <dbReference type="Rhea" id="RHEA-COMP:10131"/>
        <dbReference type="Rhea" id="RHEA-COMP:11032"/>
        <dbReference type="ChEBI" id="CHEBI:29950"/>
        <dbReference type="ChEBI" id="CHEBI:57287"/>
        <dbReference type="ChEBI" id="CHEBI:57379"/>
        <dbReference type="ChEBI" id="CHEBI:74151"/>
        <dbReference type="EC" id="2.3.1.225"/>
    </reaction>
</comment>
<evidence type="ECO:0000256" key="5">
    <source>
        <dbReference type="ARBA" id="ARBA00023136"/>
    </source>
</evidence>
<evidence type="ECO:0000256" key="4">
    <source>
        <dbReference type="ARBA" id="ARBA00022989"/>
    </source>
</evidence>
<dbReference type="AlphaFoldDB" id="A0A9P8W1T9"/>
<dbReference type="Pfam" id="PF01529">
    <property type="entry name" value="DHHC"/>
    <property type="match status" value="1"/>
</dbReference>
<keyword evidence="15" id="KW-1185">Reference proteome</keyword>
<comment type="caution">
    <text evidence="14">The sequence shown here is derived from an EMBL/GenBank/DDBJ whole genome shotgun (WGS) entry which is preliminary data.</text>
</comment>
<evidence type="ECO:0000313" key="14">
    <source>
        <dbReference type="EMBL" id="KAH6887946.1"/>
    </source>
</evidence>
<dbReference type="OrthoDB" id="331948at2759"/>
<keyword evidence="3 11" id="KW-0812">Transmembrane</keyword>
<dbReference type="PANTHER" id="PTHR22883">
    <property type="entry name" value="ZINC FINGER DHHC DOMAIN CONTAINING PROTEIN"/>
    <property type="match status" value="1"/>
</dbReference>
<comment type="domain">
    <text evidence="11">The DHHC domain is required for palmitoyltransferase activity.</text>
</comment>
<feature type="transmembrane region" description="Helical" evidence="11">
    <location>
        <begin position="192"/>
        <end position="213"/>
    </location>
</feature>
<dbReference type="PANTHER" id="PTHR22883:SF23">
    <property type="entry name" value="PALMITOYLTRANSFERASE ZDHHC6"/>
    <property type="match status" value="1"/>
</dbReference>
<dbReference type="Proteomes" id="UP000777438">
    <property type="component" value="Unassembled WGS sequence"/>
</dbReference>
<dbReference type="PROSITE" id="PS50216">
    <property type="entry name" value="DHHC"/>
    <property type="match status" value="1"/>
</dbReference>
<feature type="transmembrane region" description="Helical" evidence="11">
    <location>
        <begin position="50"/>
        <end position="72"/>
    </location>
</feature>
<sequence>MPRPVTSNVAGTRWTIRIIPFFIAGAFGYATYAVIPHICVNYLYREKHKTGVAITLIVLYFVFFLLTLASYLRTYLACKFKPGLVPLSATRKAEERHRHTRKGGRGRDIESAPWQPPDSNPDSPGLESFYSKDVFVCEVDGRPKWCSDCRSWKPDRAHHSSEINRCVRKMDHICPWVGGVVSETSFNFFSQFTFYCCLYCATCVAASGYSLHLQNQDDQPLDGRIIAALALGCLFSLFTVAMTMTTVRFIATNITNIDMLRKEQKFHLAVRIPQDTPPSTMYKTITYPLSLPPSEQSSTSTNPMLGASAGTMSPSSLRDAQAKRKFAILETEAGENPWDLGMWKNSKTIMGDSPLTWLLPIWHSPCCNHDSMVSDYEFGPLIEKLKRRFGISPSGNAVPDGIEMRSAQVSRF</sequence>
<evidence type="ECO:0000259" key="13">
    <source>
        <dbReference type="Pfam" id="PF01529"/>
    </source>
</evidence>
<feature type="domain" description="Palmitoyltransferase DHHC" evidence="13">
    <location>
        <begin position="142"/>
        <end position="262"/>
    </location>
</feature>
<comment type="similarity">
    <text evidence="9">Belongs to the DHHC palmitoyltransferase family. PFA5 subfamily.</text>
</comment>
<name>A0A9P8W1T9_9HYPO</name>
<feature type="region of interest" description="Disordered" evidence="12">
    <location>
        <begin position="91"/>
        <end position="123"/>
    </location>
</feature>
<feature type="transmembrane region" description="Helical" evidence="11">
    <location>
        <begin position="21"/>
        <end position="44"/>
    </location>
</feature>
<evidence type="ECO:0000256" key="9">
    <source>
        <dbReference type="ARBA" id="ARBA00038298"/>
    </source>
</evidence>
<dbReference type="GO" id="GO:0005794">
    <property type="term" value="C:Golgi apparatus"/>
    <property type="evidence" value="ECO:0007669"/>
    <property type="project" value="TreeGrafter"/>
</dbReference>
<evidence type="ECO:0000256" key="11">
    <source>
        <dbReference type="RuleBase" id="RU079119"/>
    </source>
</evidence>
<keyword evidence="8 11" id="KW-0012">Acyltransferase</keyword>
<evidence type="ECO:0000256" key="12">
    <source>
        <dbReference type="SAM" id="MobiDB-lite"/>
    </source>
</evidence>
<gene>
    <name evidence="14" type="ORF">B0T10DRAFT_489085</name>
</gene>
<evidence type="ECO:0000256" key="2">
    <source>
        <dbReference type="ARBA" id="ARBA00022679"/>
    </source>
</evidence>
<keyword evidence="7" id="KW-0449">Lipoprotein</keyword>
<dbReference type="InterPro" id="IPR001594">
    <property type="entry name" value="Palmitoyltrfase_DHHC"/>
</dbReference>
<dbReference type="GO" id="GO:0019706">
    <property type="term" value="F:protein-cysteine S-palmitoyltransferase activity"/>
    <property type="evidence" value="ECO:0007669"/>
    <property type="project" value="UniProtKB-EC"/>
</dbReference>
<dbReference type="EC" id="2.3.1.225" evidence="11"/>
<evidence type="ECO:0000256" key="1">
    <source>
        <dbReference type="ARBA" id="ARBA00004141"/>
    </source>
</evidence>
<evidence type="ECO:0000256" key="7">
    <source>
        <dbReference type="ARBA" id="ARBA00023288"/>
    </source>
</evidence>
<keyword evidence="2 11" id="KW-0808">Transferase</keyword>
<dbReference type="EMBL" id="JAGPYM010000013">
    <property type="protein sequence ID" value="KAH6887946.1"/>
    <property type="molecule type" value="Genomic_DNA"/>
</dbReference>
<dbReference type="GO" id="GO:0016020">
    <property type="term" value="C:membrane"/>
    <property type="evidence" value="ECO:0007669"/>
    <property type="project" value="UniProtKB-SubCell"/>
</dbReference>
<comment type="subcellular location">
    <subcellularLocation>
        <location evidence="1">Membrane</location>
        <topology evidence="1">Multi-pass membrane protein</topology>
    </subcellularLocation>
</comment>
<proteinExistence type="inferred from homology"/>
<organism evidence="14 15">
    <name type="scientific">Thelonectria olida</name>
    <dbReference type="NCBI Taxonomy" id="1576542"/>
    <lineage>
        <taxon>Eukaryota</taxon>
        <taxon>Fungi</taxon>
        <taxon>Dikarya</taxon>
        <taxon>Ascomycota</taxon>
        <taxon>Pezizomycotina</taxon>
        <taxon>Sordariomycetes</taxon>
        <taxon>Hypocreomycetidae</taxon>
        <taxon>Hypocreales</taxon>
        <taxon>Nectriaceae</taxon>
        <taxon>Thelonectria</taxon>
    </lineage>
</organism>
<evidence type="ECO:0000256" key="3">
    <source>
        <dbReference type="ARBA" id="ARBA00022692"/>
    </source>
</evidence>
<keyword evidence="4 11" id="KW-1133">Transmembrane helix</keyword>
<keyword evidence="6" id="KW-0564">Palmitate</keyword>
<feature type="transmembrane region" description="Helical" evidence="11">
    <location>
        <begin position="225"/>
        <end position="251"/>
    </location>
</feature>